<dbReference type="InterPro" id="IPR007372">
    <property type="entry name" value="Lipid/polyisoprenoid-bd_YceI"/>
</dbReference>
<gene>
    <name evidence="2" type="primary">yceI</name>
    <name evidence="2" type="ORF">Dxin01_02158</name>
</gene>
<dbReference type="RefSeq" id="WP_353542380.1">
    <property type="nucleotide sequence ID" value="NZ_BAABRN010000023.1"/>
</dbReference>
<dbReference type="Gene3D" id="2.40.128.110">
    <property type="entry name" value="Lipid/polyisoprenoid-binding, YceI-like"/>
    <property type="match status" value="1"/>
</dbReference>
<sequence>MQWNIDPAHTNATFKIRHLGISNVRGSIKDVTGTIETDDAGQPTSVRASLPVSTIDTGSADRDNHLKSADFFDAAQFPNIEFVSTGITKKGDGEYAIAGNLTMHGVTRPVTLDAEISPPATDPFSGTQKIGGEAEVKLNRKDFGLEWNVALEAGGVLVGDTVTIRLEVQAAQA</sequence>
<evidence type="ECO:0000313" key="2">
    <source>
        <dbReference type="EMBL" id="GAA5502414.1"/>
    </source>
</evidence>
<dbReference type="EMBL" id="BAABRN010000023">
    <property type="protein sequence ID" value="GAA5502414.1"/>
    <property type="molecule type" value="Genomic_DNA"/>
</dbReference>
<comment type="caution">
    <text evidence="2">The sequence shown here is derived from an EMBL/GenBank/DDBJ whole genome shotgun (WGS) entry which is preliminary data.</text>
</comment>
<organism evidence="2 3">
    <name type="scientific">Deinococcus xinjiangensis</name>
    <dbReference type="NCBI Taxonomy" id="457454"/>
    <lineage>
        <taxon>Bacteria</taxon>
        <taxon>Thermotogati</taxon>
        <taxon>Deinococcota</taxon>
        <taxon>Deinococci</taxon>
        <taxon>Deinococcales</taxon>
        <taxon>Deinococcaceae</taxon>
        <taxon>Deinococcus</taxon>
    </lineage>
</organism>
<dbReference type="InterPro" id="IPR036761">
    <property type="entry name" value="TTHA0802/YceI-like_sf"/>
</dbReference>
<proteinExistence type="predicted"/>
<dbReference type="Pfam" id="PF04264">
    <property type="entry name" value="YceI"/>
    <property type="match status" value="1"/>
</dbReference>
<reference evidence="2 3" key="1">
    <citation type="submission" date="2024-02" db="EMBL/GenBank/DDBJ databases">
        <title>Deinococcus xinjiangensis NBRC 107630.</title>
        <authorList>
            <person name="Ichikawa N."/>
            <person name="Katano-Makiyama Y."/>
            <person name="Hidaka K."/>
        </authorList>
    </citation>
    <scope>NUCLEOTIDE SEQUENCE [LARGE SCALE GENOMIC DNA]</scope>
    <source>
        <strain evidence="2 3">NBRC 107630</strain>
    </source>
</reference>
<feature type="domain" description="Lipid/polyisoprenoid-binding YceI-like" evidence="1">
    <location>
        <begin position="2"/>
        <end position="171"/>
    </location>
</feature>
<dbReference type="SUPFAM" id="SSF101874">
    <property type="entry name" value="YceI-like"/>
    <property type="match status" value="1"/>
</dbReference>
<dbReference type="PANTHER" id="PTHR34406:SF1">
    <property type="entry name" value="PROTEIN YCEI"/>
    <property type="match status" value="1"/>
</dbReference>
<accession>A0ABP9VAY9</accession>
<dbReference type="PANTHER" id="PTHR34406">
    <property type="entry name" value="PROTEIN YCEI"/>
    <property type="match status" value="1"/>
</dbReference>
<evidence type="ECO:0000259" key="1">
    <source>
        <dbReference type="SMART" id="SM00867"/>
    </source>
</evidence>
<dbReference type="Proteomes" id="UP001458946">
    <property type="component" value="Unassembled WGS sequence"/>
</dbReference>
<protein>
    <submittedName>
        <fullName evidence="2">Protein YceI</fullName>
    </submittedName>
</protein>
<keyword evidence="3" id="KW-1185">Reference proteome</keyword>
<dbReference type="SMART" id="SM00867">
    <property type="entry name" value="YceI"/>
    <property type="match status" value="1"/>
</dbReference>
<evidence type="ECO:0000313" key="3">
    <source>
        <dbReference type="Proteomes" id="UP001458946"/>
    </source>
</evidence>
<name>A0ABP9VAY9_9DEIO</name>